<reference evidence="2 3" key="1">
    <citation type="journal article" date="2015" name="Genome Biol. Evol.">
        <title>Characterization of Three Mycobacterium spp. with Potential Use in Bioremediation by Genome Sequencing and Comparative Genomics.</title>
        <authorList>
            <person name="Das S."/>
            <person name="Pettersson B.M."/>
            <person name="Behra P.R."/>
            <person name="Ramesh M."/>
            <person name="Dasgupta S."/>
            <person name="Bhattacharya A."/>
            <person name="Kirsebom L.A."/>
        </authorList>
    </citation>
    <scope>NUCLEOTIDE SEQUENCE [LARGE SCALE GENOMIC DNA]</scope>
    <source>
        <strain evidence="2 3">DSM 44219</strain>
    </source>
</reference>
<gene>
    <name evidence="2" type="ORF">MCHUDSM44219_04227</name>
</gene>
<keyword evidence="3" id="KW-1185">Reference proteome</keyword>
<dbReference type="AlphaFoldDB" id="A0A0J6VRI0"/>
<feature type="region of interest" description="Disordered" evidence="1">
    <location>
        <begin position="157"/>
        <end position="197"/>
    </location>
</feature>
<sequence length="197" mass="20601" precursor="true">MAVSSFFCDSSPHSRTASTTMPSNLAKMAGSTTSALRNTIVVTSDTGTRPAANSRPSRGNRSRNANPRVICPEARPELMLSAHPISAAAASQSSQAQPARSGARRRSQNSTIAASFTASARAAAAPHPVTMSTRSASPAAASDAIGGTAESYIRSILARPQHLGRRKTAPVDNRPRDDEAVDNGLSQRPDVLRPDRA</sequence>
<evidence type="ECO:0000313" key="2">
    <source>
        <dbReference type="EMBL" id="KMO73650.1"/>
    </source>
</evidence>
<evidence type="ECO:0000256" key="1">
    <source>
        <dbReference type="SAM" id="MobiDB-lite"/>
    </source>
</evidence>
<dbReference type="Proteomes" id="UP000036176">
    <property type="component" value="Unassembled WGS sequence"/>
</dbReference>
<evidence type="ECO:0000313" key="3">
    <source>
        <dbReference type="Proteomes" id="UP000036176"/>
    </source>
</evidence>
<accession>A0A0J6VRI0</accession>
<feature type="region of interest" description="Disordered" evidence="1">
    <location>
        <begin position="1"/>
        <end position="23"/>
    </location>
</feature>
<feature type="compositionally biased region" description="Polar residues" evidence="1">
    <location>
        <begin position="7"/>
        <end position="23"/>
    </location>
</feature>
<name>A0A0J6VRI0_MYCCU</name>
<organism evidence="2 3">
    <name type="scientific">Mycolicibacterium chubuense</name>
    <name type="common">Mycobacterium chubuense</name>
    <dbReference type="NCBI Taxonomy" id="1800"/>
    <lineage>
        <taxon>Bacteria</taxon>
        <taxon>Bacillati</taxon>
        <taxon>Actinomycetota</taxon>
        <taxon>Actinomycetes</taxon>
        <taxon>Mycobacteriales</taxon>
        <taxon>Mycobacteriaceae</taxon>
        <taxon>Mycolicibacterium</taxon>
    </lineage>
</organism>
<feature type="compositionally biased region" description="Low complexity" evidence="1">
    <location>
        <begin position="51"/>
        <end position="67"/>
    </location>
</feature>
<feature type="region of interest" description="Disordered" evidence="1">
    <location>
        <begin position="86"/>
        <end position="145"/>
    </location>
</feature>
<feature type="compositionally biased region" description="Low complexity" evidence="1">
    <location>
        <begin position="113"/>
        <end position="125"/>
    </location>
</feature>
<dbReference type="PATRIC" id="fig|1800.3.peg.4249"/>
<protein>
    <submittedName>
        <fullName evidence="2">Uncharacterized protein</fullName>
    </submittedName>
</protein>
<proteinExistence type="predicted"/>
<feature type="region of interest" description="Disordered" evidence="1">
    <location>
        <begin position="41"/>
        <end position="67"/>
    </location>
</feature>
<feature type="compositionally biased region" description="Low complexity" evidence="1">
    <location>
        <begin position="86"/>
        <end position="101"/>
    </location>
</feature>
<comment type="caution">
    <text evidence="2">The sequence shown here is derived from an EMBL/GenBank/DDBJ whole genome shotgun (WGS) entry which is preliminary data.</text>
</comment>
<dbReference type="EMBL" id="JYNX01000059">
    <property type="protein sequence ID" value="KMO73650.1"/>
    <property type="molecule type" value="Genomic_DNA"/>
</dbReference>